<feature type="domain" description="GBD/FH3" evidence="3">
    <location>
        <begin position="217"/>
        <end position="591"/>
    </location>
</feature>
<feature type="region of interest" description="Disordered" evidence="2">
    <location>
        <begin position="1991"/>
        <end position="2038"/>
    </location>
</feature>
<dbReference type="SMART" id="SM01139">
    <property type="entry name" value="Drf_FH3"/>
    <property type="match status" value="1"/>
</dbReference>
<sequence length="2038" mass="226071">MNYLSLRRSQSVSSAHEAGVNPALRSIYSNTNAGSRALVFTVEVPERGPLGLDLRARHISNPHAQTGAIVKGFRPVKDGKRGYIELTGRVKERDILMQMHNSRVDDMLFDAIVALAANLQADISAWPLRLEFRREAEDVEVKPKPQTFTSFLRSTSMSLAGFASGAPSAPVTSAASQVSTEKAQDGTFQDKLNYFRGFFKDRLPTTTDAKKPKLHIPPLPSEDLVNEMYRDLLVKRHVPEDVLDELVRIEQLEHKWQIVWSAKQNESDDTQVYIADAIKMAESLVELNWDNKGLQVLETLQRKISASTPEWTDQFIVSYGLDYLAMKMPEPSPFSIEHYYKSFDKASRFCEVILRILLSLSHFASGIDAITHTLGLVDKLALCFHTENSDVKKITLQVLGIICYNSAEGHAAVVHSFSHYMEAKGERVRFTCLRDALKSTRYNLLFKEDVLSFINILVNKGLRVETRVAIRQDFMMLGIGEYFEEIRTKSNAMYKQAAKIRKKSASKAPKKLPTSNNTPTANSATTAPTLTRAITTPPALVRSSSNPAPPLPPVQTKTLPKSPPKSPVSTTSGVKETSEPSKSPLDSKADEPKPSPLVGAALPPQKQTTENGGSIVPPEESKAEASQANSVPEGHQVTASVTETELLQPLQDLNASGDDSSSSLFMPRHSLPNNLYEMASFEDQSDESGSDEDDSDLTPVQLLMREQLDNVEKQIEVFELFMEDDRKDTLYGSTDLSSIESVIDSLLARVKVDEFLRDCLLSILQQLLFIPSETVLGKEMWAMAERVTKEIALLSPVEEVRQYELSFQDRKTLLQARDKFTTFLAEREPDLASPAIGPIALMGNRTTMDDSSETDETDSSEEEDEDDEVLRRLVSFRKLRTMGMTEAQIHVKMRKENLDPSWLDNYTPPPKQASAKSSSAKARNNGLVMVKDHEDYRKYCKLLGMGMPVEQVQLKMGSENPALDTKLLEMLEKMIPVDDDDKKDKVKEESDGSMRADECPALAKFFKLRKMGMPPPQIQLKMQSEGFDPAFVDTPETLVDAEGKKFVPPIKAPSLPDGVTRADECPALLKFFKLKKMGMPLPQIQLKMQAEGFDSDVLEVPETLVDAEGKKYVAAEAPFAGVRADECPALAKFFKLSKMGMPPPQIQIKMQSEGFDPALLESPETLVDNDGKKFVVVEAPFAGIRADECPALAKFFKLSKMGMPLPQIQLKMQSEGFDPALLEAPETLVDNEGKKFVPAAAGMRADECPALAKFFKLSKMGMPPPQIQLKMQSEGFDPELINAPETLVGEDGKKLPSAVSAGVRADECPALAKFFKLSKMGMPPAQIQLKMESEGFDPALLEAPETLVGEDGKKLLAVGAATMIAAKEHPAYAKFFKLMKMGMPLEQIKLKASSEGLNPDVLDTPDAMLPENLSEAAPKKPAMIKVAEHPSYAKYFKLQKMGMPLPQIMLKMKAEGLDPDLLETPDKEIPEKGEEPSTPKAPVLVKDHPQYSKYLKLQSMGMPPPQIEMKMKAEGLDYALLATPDAPVVEKKEEKAEKSGASMGATLNAMKFVAKIKAKPKLRALYWEPVQAEVKETTLWAGIDTNETPESQHLEQLVTLFASAPPPSKEKTAKKPGMKKKAATRIGLIDVKRANNIGIMLARFRLPYPEIKRAILEVDRDILSSEKVAALIQFAPEGEEITTVKEYIGDVKMLGDAEQYFMEISTVPRFLTRLQAVLATMQFDSNVEEQRRLISSVASTCKELKANEAIPQILKLVLQLGNALNEGTARGSATGFKLSILLKLVQVKAADNSMTLLNYLAIILRQKQPDWLNFIDALPSIQEASRVTHQILKAGESAIRKAADLVVQELEAHKNLPNVPENDAFQTAVGPFSERAQETSKAVMTEIEEMLAWFSECVKWFGEDPEAAGMGPDSFFSIFVSFAQMLQAADRDNERKRIAEERRLRREVETKKRNEMLAKQKSQKGVDLNSLKAGDAQTIVKKIRTKRSEEKKKELIEHGFETTNTDSFCSTTSIDKKRSKPESSPPPSISENSPVEVC</sequence>
<feature type="region of interest" description="Disordered" evidence="2">
    <location>
        <begin position="842"/>
        <end position="868"/>
    </location>
</feature>
<feature type="domain" description="FH2" evidence="4">
    <location>
        <begin position="1552"/>
        <end position="1952"/>
    </location>
</feature>
<dbReference type="InterPro" id="IPR014768">
    <property type="entry name" value="GBD/FH3_dom"/>
</dbReference>
<dbReference type="PROSITE" id="PS51444">
    <property type="entry name" value="FH2"/>
    <property type="match status" value="1"/>
</dbReference>
<dbReference type="PROSITE" id="PS51232">
    <property type="entry name" value="GBD_FH3"/>
    <property type="match status" value="1"/>
</dbReference>
<feature type="compositionally biased region" description="Low complexity" evidence="2">
    <location>
        <begin position="511"/>
        <end position="539"/>
    </location>
</feature>
<dbReference type="InterPro" id="IPR019309">
    <property type="entry name" value="WASHC3"/>
</dbReference>
<evidence type="ECO:0000313" key="6">
    <source>
        <dbReference type="Proteomes" id="UP000481153"/>
    </source>
</evidence>
<evidence type="ECO:0000256" key="2">
    <source>
        <dbReference type="SAM" id="MobiDB-lite"/>
    </source>
</evidence>
<organism evidence="5 6">
    <name type="scientific">Aphanomyces euteiches</name>
    <dbReference type="NCBI Taxonomy" id="100861"/>
    <lineage>
        <taxon>Eukaryota</taxon>
        <taxon>Sar</taxon>
        <taxon>Stramenopiles</taxon>
        <taxon>Oomycota</taxon>
        <taxon>Saprolegniomycetes</taxon>
        <taxon>Saprolegniales</taxon>
        <taxon>Verrucalvaceae</taxon>
        <taxon>Aphanomyces</taxon>
    </lineage>
</organism>
<dbReference type="InterPro" id="IPR011989">
    <property type="entry name" value="ARM-like"/>
</dbReference>
<dbReference type="Gene3D" id="1.25.10.10">
    <property type="entry name" value="Leucine-rich Repeat Variant"/>
    <property type="match status" value="1"/>
</dbReference>
<evidence type="ECO:0000256" key="1">
    <source>
        <dbReference type="ARBA" id="ARBA00006290"/>
    </source>
</evidence>
<name>A0A6G0X8F8_9STRA</name>
<dbReference type="Pfam" id="PF10152">
    <property type="entry name" value="CCDC53"/>
    <property type="match status" value="10"/>
</dbReference>
<dbReference type="GO" id="GO:0006887">
    <property type="term" value="P:exocytosis"/>
    <property type="evidence" value="ECO:0007669"/>
    <property type="project" value="TreeGrafter"/>
</dbReference>
<dbReference type="SMART" id="SM01140">
    <property type="entry name" value="Drf_GBD"/>
    <property type="match status" value="1"/>
</dbReference>
<dbReference type="Pfam" id="PF06367">
    <property type="entry name" value="Drf_FH3"/>
    <property type="match status" value="1"/>
</dbReference>
<dbReference type="PANTHER" id="PTHR13015">
    <property type="entry name" value="PROTEIN AD-016-RELATED"/>
    <property type="match status" value="1"/>
</dbReference>
<comment type="caution">
    <text evidence="5">The sequence shown here is derived from an EMBL/GenBank/DDBJ whole genome shotgun (WGS) entry which is preliminary data.</text>
</comment>
<feature type="compositionally biased region" description="Basic and acidic residues" evidence="2">
    <location>
        <begin position="1464"/>
        <end position="1477"/>
    </location>
</feature>
<dbReference type="Proteomes" id="UP000481153">
    <property type="component" value="Unassembled WGS sequence"/>
</dbReference>
<reference evidence="5 6" key="1">
    <citation type="submission" date="2019-07" db="EMBL/GenBank/DDBJ databases">
        <title>Genomics analysis of Aphanomyces spp. identifies a new class of oomycete effector associated with host adaptation.</title>
        <authorList>
            <person name="Gaulin E."/>
        </authorList>
    </citation>
    <scope>NUCLEOTIDE SEQUENCE [LARGE SCALE GENOMIC DNA]</scope>
    <source>
        <strain evidence="5 6">ATCC 201684</strain>
    </source>
</reference>
<dbReference type="PANTHER" id="PTHR13015:SF0">
    <property type="entry name" value="WASH COMPLEX SUBUNIT 3"/>
    <property type="match status" value="1"/>
</dbReference>
<evidence type="ECO:0008006" key="7">
    <source>
        <dbReference type="Google" id="ProtNLM"/>
    </source>
</evidence>
<proteinExistence type="inferred from homology"/>
<dbReference type="InterPro" id="IPR010472">
    <property type="entry name" value="FH3_dom"/>
</dbReference>
<dbReference type="VEuPathDB" id="FungiDB:AeMF1_002310"/>
<feature type="region of interest" description="Disordered" evidence="2">
    <location>
        <begin position="1464"/>
        <end position="1485"/>
    </location>
</feature>
<dbReference type="SMART" id="SM00498">
    <property type="entry name" value="FH2"/>
    <property type="match status" value="1"/>
</dbReference>
<dbReference type="Pfam" id="PF02181">
    <property type="entry name" value="FH2"/>
    <property type="match status" value="1"/>
</dbReference>
<feature type="compositionally biased region" description="Polar residues" evidence="2">
    <location>
        <begin position="2001"/>
        <end position="2013"/>
    </location>
</feature>
<comment type="similarity">
    <text evidence="1">Belongs to the CCDC53 family.</text>
</comment>
<dbReference type="GO" id="GO:0031267">
    <property type="term" value="F:small GTPase binding"/>
    <property type="evidence" value="ECO:0007669"/>
    <property type="project" value="InterPro"/>
</dbReference>
<dbReference type="GO" id="GO:0030041">
    <property type="term" value="P:actin filament polymerization"/>
    <property type="evidence" value="ECO:0007669"/>
    <property type="project" value="TreeGrafter"/>
</dbReference>
<dbReference type="InterPro" id="IPR042201">
    <property type="entry name" value="FH2_Formin_sf"/>
</dbReference>
<dbReference type="EMBL" id="VJMJ01000089">
    <property type="protein sequence ID" value="KAF0736267.1"/>
    <property type="molecule type" value="Genomic_DNA"/>
</dbReference>
<dbReference type="Gene3D" id="1.10.238.150">
    <property type="entry name" value="Formin, FH3 diaphanous domain"/>
    <property type="match status" value="1"/>
</dbReference>
<dbReference type="GO" id="GO:0071203">
    <property type="term" value="C:WASH complex"/>
    <property type="evidence" value="ECO:0007669"/>
    <property type="project" value="InterPro"/>
</dbReference>
<accession>A0A6G0X8F8</accession>
<dbReference type="Gene3D" id="1.20.58.2220">
    <property type="entry name" value="Formin, FH2 domain"/>
    <property type="match status" value="1"/>
</dbReference>
<protein>
    <recommendedName>
        <fullName evidence="7">FH2 domain-containing protein</fullName>
    </recommendedName>
</protein>
<evidence type="ECO:0000313" key="5">
    <source>
        <dbReference type="EMBL" id="KAF0736267.1"/>
    </source>
</evidence>
<feature type="compositionally biased region" description="Acidic residues" evidence="2">
    <location>
        <begin position="850"/>
        <end position="868"/>
    </location>
</feature>
<feature type="compositionally biased region" description="Basic residues" evidence="2">
    <location>
        <begin position="501"/>
        <end position="510"/>
    </location>
</feature>
<dbReference type="GO" id="GO:0003779">
    <property type="term" value="F:actin binding"/>
    <property type="evidence" value="ECO:0007669"/>
    <property type="project" value="InterPro"/>
</dbReference>
<feature type="compositionally biased region" description="Basic and acidic residues" evidence="2">
    <location>
        <begin position="1991"/>
        <end position="2000"/>
    </location>
</feature>
<dbReference type="SUPFAM" id="SSF101447">
    <property type="entry name" value="Formin homology 2 domain (FH2 domain)"/>
    <property type="match status" value="1"/>
</dbReference>
<dbReference type="InterPro" id="IPR010473">
    <property type="entry name" value="GTPase-bd"/>
</dbReference>
<dbReference type="InterPro" id="IPR016024">
    <property type="entry name" value="ARM-type_fold"/>
</dbReference>
<keyword evidence="6" id="KW-1185">Reference proteome</keyword>
<gene>
    <name evidence="5" type="ORF">Ae201684_007289</name>
</gene>
<evidence type="ECO:0000259" key="3">
    <source>
        <dbReference type="PROSITE" id="PS51232"/>
    </source>
</evidence>
<evidence type="ECO:0000259" key="4">
    <source>
        <dbReference type="PROSITE" id="PS51444"/>
    </source>
</evidence>
<dbReference type="SUPFAM" id="SSF48371">
    <property type="entry name" value="ARM repeat"/>
    <property type="match status" value="1"/>
</dbReference>
<feature type="region of interest" description="Disordered" evidence="2">
    <location>
        <begin position="501"/>
        <end position="636"/>
    </location>
</feature>
<dbReference type="InterPro" id="IPR015425">
    <property type="entry name" value="FH2_Formin"/>
</dbReference>
<feature type="compositionally biased region" description="Low complexity" evidence="2">
    <location>
        <begin position="2029"/>
        <end position="2038"/>
    </location>
</feature>